<keyword evidence="3 8" id="KW-0808">Transferase</keyword>
<dbReference type="GO" id="GO:0005829">
    <property type="term" value="C:cytosol"/>
    <property type="evidence" value="ECO:0007669"/>
    <property type="project" value="TreeGrafter"/>
</dbReference>
<feature type="binding site" evidence="8">
    <location>
        <position position="333"/>
    </location>
    <ligand>
        <name>Zn(2+)</name>
        <dbReference type="ChEBI" id="CHEBI:29105"/>
    </ligand>
</feature>
<accession>A0A948TF68</accession>
<protein>
    <recommendedName>
        <fullName evidence="8">Queuine tRNA-ribosyltransferase</fullName>
        <ecNumber evidence="8">2.4.2.29</ecNumber>
    </recommendedName>
    <alternativeName>
        <fullName evidence="8">Guanine insertion enzyme</fullName>
    </alternativeName>
    <alternativeName>
        <fullName evidence="8">tRNA-guanine transglycosylase</fullName>
    </alternativeName>
</protein>
<comment type="caution">
    <text evidence="8">Lacks conserved residue(s) required for the propagation of feature annotation.</text>
</comment>
<feature type="active site" description="Proton acceptor" evidence="8">
    <location>
        <position position="89"/>
    </location>
</feature>
<feature type="binding site" evidence="8">
    <location>
        <position position="187"/>
    </location>
    <ligand>
        <name>substrate</name>
    </ligand>
</feature>
<dbReference type="InterPro" id="IPR002616">
    <property type="entry name" value="tRNA_ribo_trans-like"/>
</dbReference>
<proteinExistence type="inferred from homology"/>
<name>A0A948TF68_9GAMM</name>
<dbReference type="EMBL" id="JAHLFE010000044">
    <property type="protein sequence ID" value="MBU3843736.1"/>
    <property type="molecule type" value="Genomic_DNA"/>
</dbReference>
<evidence type="ECO:0000313" key="11">
    <source>
        <dbReference type="Proteomes" id="UP000733611"/>
    </source>
</evidence>
<feature type="binding site" evidence="8">
    <location>
        <position position="304"/>
    </location>
    <ligand>
        <name>Zn(2+)</name>
        <dbReference type="ChEBI" id="CHEBI:29105"/>
    </ligand>
</feature>
<evidence type="ECO:0000256" key="4">
    <source>
        <dbReference type="ARBA" id="ARBA00022694"/>
    </source>
</evidence>
<evidence type="ECO:0000259" key="9">
    <source>
        <dbReference type="Pfam" id="PF01702"/>
    </source>
</evidence>
<feature type="binding site" evidence="8">
    <location>
        <position position="302"/>
    </location>
    <ligand>
        <name>Zn(2+)</name>
        <dbReference type="ChEBI" id="CHEBI:29105"/>
    </ligand>
</feature>
<comment type="cofactor">
    <cofactor evidence="8">
        <name>Zn(2+)</name>
        <dbReference type="ChEBI" id="CHEBI:29105"/>
    </cofactor>
    <text evidence="8">Binds 1 zinc ion per subunit.</text>
</comment>
<gene>
    <name evidence="8 10" type="primary">tgt</name>
    <name evidence="10" type="ORF">H9847_02530</name>
</gene>
<dbReference type="Proteomes" id="UP000733611">
    <property type="component" value="Unassembled WGS sequence"/>
</dbReference>
<evidence type="ECO:0000256" key="8">
    <source>
        <dbReference type="HAMAP-Rule" id="MF_00168"/>
    </source>
</evidence>
<dbReference type="FunFam" id="3.20.20.105:FF:000001">
    <property type="entry name" value="Queuine tRNA-ribosyltransferase"/>
    <property type="match status" value="1"/>
</dbReference>
<feature type="binding site" evidence="8">
    <location>
        <position position="214"/>
    </location>
    <ligand>
        <name>substrate</name>
    </ligand>
</feature>
<comment type="similarity">
    <text evidence="8">Belongs to the queuine tRNA-ribosyltransferase family.</text>
</comment>
<dbReference type="AlphaFoldDB" id="A0A948TF68"/>
<comment type="caution">
    <text evidence="10">The sequence shown here is derived from an EMBL/GenBank/DDBJ whole genome shotgun (WGS) entry which is preliminary data.</text>
</comment>
<keyword evidence="2 8" id="KW-0328">Glycosyltransferase</keyword>
<keyword evidence="4 8" id="KW-0819">tRNA processing</keyword>
<sequence>MEFKILARDGKARRGELHFARGVVRTPAFMPVGTLGTVKGLRPEQVSELGADILLGNTFHLWLRPGTEVIKAHGDLHDFMHWDKPILTDSGGFQVFSLSGIRKVTEEGVKFQNPISGARLFLSPEVSMQIQYDLGSDIVMQFDECIGLPADYKRMREAMELSLRWAQRCRNEFDRLGNKNSLFGIIQGGTDEGLREASLKGLTDIGFDGYAIGGLAVGEPKDVMYKALSHIAPIMPDDHPRYLMGVGRPEDILEGVLNGVDMFDCVMPSRNARNGHLFTSQGVVKIRNAKYKMDTSPLDPNCDCYTCRNYSKAYLHHLDKCNEILGAHLNTIHNLHFYEHFMADIRSAIESGKLEEFADNFYRQQGLPPRQSAQC</sequence>
<reference evidence="10" key="2">
    <citation type="submission" date="2021-04" db="EMBL/GenBank/DDBJ databases">
        <authorList>
            <person name="Gilroy R."/>
        </authorList>
    </citation>
    <scope>NUCLEOTIDE SEQUENCE</scope>
    <source>
        <strain evidence="10">378</strain>
    </source>
</reference>
<dbReference type="HAMAP" id="MF_00168">
    <property type="entry name" value="Q_tRNA_Tgt"/>
    <property type="match status" value="1"/>
</dbReference>
<comment type="subunit">
    <text evidence="8">Homodimer. Within each dimer, one monomer is responsible for RNA recognition and catalysis, while the other monomer binds to the replacement base PreQ1.</text>
</comment>
<dbReference type="Gene3D" id="3.20.20.105">
    <property type="entry name" value="Queuine tRNA-ribosyltransferase-like"/>
    <property type="match status" value="1"/>
</dbReference>
<organism evidence="10 11">
    <name type="scientific">Candidatus Anaerobiospirillum pullicola</name>
    <dbReference type="NCBI Taxonomy" id="2838451"/>
    <lineage>
        <taxon>Bacteria</taxon>
        <taxon>Pseudomonadati</taxon>
        <taxon>Pseudomonadota</taxon>
        <taxon>Gammaproteobacteria</taxon>
        <taxon>Aeromonadales</taxon>
        <taxon>Succinivibrionaceae</taxon>
        <taxon>Anaerobiospirillum</taxon>
    </lineage>
</organism>
<dbReference type="InterPro" id="IPR036511">
    <property type="entry name" value="TGT-like_sf"/>
</dbReference>
<dbReference type="Pfam" id="PF01702">
    <property type="entry name" value="TGT"/>
    <property type="match status" value="1"/>
</dbReference>
<evidence type="ECO:0000256" key="2">
    <source>
        <dbReference type="ARBA" id="ARBA00022676"/>
    </source>
</evidence>
<dbReference type="EC" id="2.4.2.29" evidence="8"/>
<feature type="domain" description="tRNA-guanine(15) transglycosylase-like" evidence="9">
    <location>
        <begin position="11"/>
        <end position="365"/>
    </location>
</feature>
<dbReference type="GO" id="GO:0046872">
    <property type="term" value="F:metal ion binding"/>
    <property type="evidence" value="ECO:0007669"/>
    <property type="project" value="UniProtKB-KW"/>
</dbReference>
<comment type="catalytic activity">
    <reaction evidence="7 8">
        <text>7-aminomethyl-7-carbaguanine + guanosine(34) in tRNA = 7-aminomethyl-7-carbaguanosine(34) in tRNA + guanine</text>
        <dbReference type="Rhea" id="RHEA:24104"/>
        <dbReference type="Rhea" id="RHEA-COMP:10341"/>
        <dbReference type="Rhea" id="RHEA-COMP:10342"/>
        <dbReference type="ChEBI" id="CHEBI:16235"/>
        <dbReference type="ChEBI" id="CHEBI:58703"/>
        <dbReference type="ChEBI" id="CHEBI:74269"/>
        <dbReference type="ChEBI" id="CHEBI:82833"/>
        <dbReference type="EC" id="2.4.2.29"/>
    </reaction>
</comment>
<feature type="active site" description="Nucleophile" evidence="8">
    <location>
        <position position="264"/>
    </location>
</feature>
<dbReference type="NCBIfam" id="TIGR00430">
    <property type="entry name" value="Q_tRNA_tgt"/>
    <property type="match status" value="1"/>
</dbReference>
<evidence type="ECO:0000256" key="1">
    <source>
        <dbReference type="ARBA" id="ARBA00004691"/>
    </source>
</evidence>
<dbReference type="NCBIfam" id="TIGR00449">
    <property type="entry name" value="tgt_general"/>
    <property type="match status" value="1"/>
</dbReference>
<feature type="binding site" evidence="8">
    <location>
        <position position="143"/>
    </location>
    <ligand>
        <name>substrate</name>
    </ligand>
</feature>
<evidence type="ECO:0000313" key="10">
    <source>
        <dbReference type="EMBL" id="MBU3843736.1"/>
    </source>
</evidence>
<dbReference type="InterPro" id="IPR050076">
    <property type="entry name" value="ArchSynthase1/Queuine_TRR"/>
</dbReference>
<evidence type="ECO:0000256" key="3">
    <source>
        <dbReference type="ARBA" id="ARBA00022679"/>
    </source>
</evidence>
<comment type="pathway">
    <text evidence="1 8">tRNA modification; tRNA-queuosine biosynthesis.</text>
</comment>
<reference evidence="10" key="1">
    <citation type="journal article" date="2021" name="PeerJ">
        <title>Extensive microbial diversity within the chicken gut microbiome revealed by metagenomics and culture.</title>
        <authorList>
            <person name="Gilroy R."/>
            <person name="Ravi A."/>
            <person name="Getino M."/>
            <person name="Pursley I."/>
            <person name="Horton D.L."/>
            <person name="Alikhan N.F."/>
            <person name="Baker D."/>
            <person name="Gharbi K."/>
            <person name="Hall N."/>
            <person name="Watson M."/>
            <person name="Adriaenssens E.M."/>
            <person name="Foster-Nyarko E."/>
            <person name="Jarju S."/>
            <person name="Secka A."/>
            <person name="Antonio M."/>
            <person name="Oren A."/>
            <person name="Chaudhuri R.R."/>
            <person name="La Ragione R."/>
            <person name="Hildebrand F."/>
            <person name="Pallen M.J."/>
        </authorList>
    </citation>
    <scope>NUCLEOTIDE SEQUENCE</scope>
    <source>
        <strain evidence="10">378</strain>
    </source>
</reference>
<keyword evidence="8" id="KW-0862">Zinc</keyword>
<comment type="function">
    <text evidence="8">Catalyzes the base-exchange of a guanine (G) residue with the queuine precursor 7-aminomethyl-7-deazaguanine (PreQ1) at position 34 (anticodon wobble position) in tRNAs with GU(N) anticodons (tRNA-Asp, -Asn, -His and -Tyr). Catalysis occurs through a double-displacement mechanism. The nucleophile active site attacks the C1' of nucleotide 34 to detach the guanine base from the RNA, forming a covalent enzyme-RNA intermediate. The proton acceptor active site deprotonates the incoming PreQ1, allowing a nucleophilic attack on the C1' of the ribose to form the product. After dissociation, two additional enzymatic reactions on the tRNA convert PreQ1 to queuine (Q), resulting in the hypermodified nucleoside queuosine (7-(((4,5-cis-dihydroxy-2-cyclopenten-1-yl)amino)methyl)-7-deazaguanosine).</text>
</comment>
<dbReference type="InterPro" id="IPR004803">
    <property type="entry name" value="TGT"/>
</dbReference>
<feature type="region of interest" description="RNA binding" evidence="8">
    <location>
        <begin position="245"/>
        <end position="251"/>
    </location>
</feature>
<dbReference type="PANTHER" id="PTHR46499:SF1">
    <property type="entry name" value="QUEUINE TRNA-RIBOSYLTRANSFERASE"/>
    <property type="match status" value="1"/>
</dbReference>
<dbReference type="GO" id="GO:0008479">
    <property type="term" value="F:tRNA-guanosine(34) queuine transglycosylase activity"/>
    <property type="evidence" value="ECO:0007669"/>
    <property type="project" value="UniProtKB-UniRule"/>
</dbReference>
<dbReference type="GO" id="GO:0008616">
    <property type="term" value="P:tRNA queuosine(34) biosynthetic process"/>
    <property type="evidence" value="ECO:0007669"/>
    <property type="project" value="UniProtKB-UniRule"/>
</dbReference>
<feature type="binding site" evidence="8">
    <location>
        <begin position="89"/>
        <end position="93"/>
    </location>
    <ligand>
        <name>substrate</name>
    </ligand>
</feature>
<keyword evidence="5 8" id="KW-0479">Metal-binding</keyword>
<feature type="binding site" evidence="8">
    <location>
        <position position="307"/>
    </location>
    <ligand>
        <name>Zn(2+)</name>
        <dbReference type="ChEBI" id="CHEBI:29105"/>
    </ligand>
</feature>
<evidence type="ECO:0000256" key="6">
    <source>
        <dbReference type="ARBA" id="ARBA00022785"/>
    </source>
</evidence>
<keyword evidence="6 8" id="KW-0671">Queuosine biosynthesis</keyword>
<dbReference type="SUPFAM" id="SSF51713">
    <property type="entry name" value="tRNA-guanine transglycosylase"/>
    <property type="match status" value="1"/>
</dbReference>
<evidence type="ECO:0000256" key="5">
    <source>
        <dbReference type="ARBA" id="ARBA00022723"/>
    </source>
</evidence>
<evidence type="ECO:0000256" key="7">
    <source>
        <dbReference type="ARBA" id="ARBA00050112"/>
    </source>
</evidence>
<dbReference type="PANTHER" id="PTHR46499">
    <property type="entry name" value="QUEUINE TRNA-RIBOSYLTRANSFERASE"/>
    <property type="match status" value="1"/>
</dbReference>